<evidence type="ECO:0000256" key="1">
    <source>
        <dbReference type="SAM" id="MobiDB-lite"/>
    </source>
</evidence>
<dbReference type="KEGG" id="hoh:Hoch_6108"/>
<evidence type="ECO:0008006" key="4">
    <source>
        <dbReference type="Google" id="ProtNLM"/>
    </source>
</evidence>
<dbReference type="RefSeq" id="WP_012831175.1">
    <property type="nucleotide sequence ID" value="NC_013440.1"/>
</dbReference>
<sequence>MNIDKVALLAEVRARIAEDLAALVGSQRETQAGATHEEAKPESDKDTRAIEASYLARGLADRVSSLREASAKLASLIVRRFGEDDAVALSALVEVEVEDEDGDGDGDAEGGGAALYYFVLPAGAGVKLRASGALVRVVTPEAPVGKLLLGRRVGDELHLPGPGGGREVVVSALV</sequence>
<dbReference type="InterPro" id="IPR036953">
    <property type="entry name" value="GreA/GreB_C_sf"/>
</dbReference>
<dbReference type="GO" id="GO:0003677">
    <property type="term" value="F:DNA binding"/>
    <property type="evidence" value="ECO:0007669"/>
    <property type="project" value="InterPro"/>
</dbReference>
<dbReference type="EMBL" id="CP001804">
    <property type="protein sequence ID" value="ACY18583.1"/>
    <property type="molecule type" value="Genomic_DNA"/>
</dbReference>
<reference evidence="2 3" key="1">
    <citation type="journal article" date="2010" name="Stand. Genomic Sci.">
        <title>Complete genome sequence of Haliangium ochraceum type strain (SMP-2).</title>
        <authorList>
            <consortium name="US DOE Joint Genome Institute (JGI-PGF)"/>
            <person name="Ivanova N."/>
            <person name="Daum C."/>
            <person name="Lang E."/>
            <person name="Abt B."/>
            <person name="Kopitz M."/>
            <person name="Saunders E."/>
            <person name="Lapidus A."/>
            <person name="Lucas S."/>
            <person name="Glavina Del Rio T."/>
            <person name="Nolan M."/>
            <person name="Tice H."/>
            <person name="Copeland A."/>
            <person name="Cheng J.F."/>
            <person name="Chen F."/>
            <person name="Bruce D."/>
            <person name="Goodwin L."/>
            <person name="Pitluck S."/>
            <person name="Mavromatis K."/>
            <person name="Pati A."/>
            <person name="Mikhailova N."/>
            <person name="Chen A."/>
            <person name="Palaniappan K."/>
            <person name="Land M."/>
            <person name="Hauser L."/>
            <person name="Chang Y.J."/>
            <person name="Jeffries C.D."/>
            <person name="Detter J.C."/>
            <person name="Brettin T."/>
            <person name="Rohde M."/>
            <person name="Goker M."/>
            <person name="Bristow J."/>
            <person name="Markowitz V."/>
            <person name="Eisen J.A."/>
            <person name="Hugenholtz P."/>
            <person name="Kyrpides N.C."/>
            <person name="Klenk H.P."/>
        </authorList>
    </citation>
    <scope>NUCLEOTIDE SEQUENCE [LARGE SCALE GENOMIC DNA]</scope>
    <source>
        <strain evidence="3">DSM 14365 / CIP 107738 / JCM 11303 / AJ 13395 / SMP-2</strain>
    </source>
</reference>
<dbReference type="SUPFAM" id="SSF54534">
    <property type="entry name" value="FKBP-like"/>
    <property type="match status" value="1"/>
</dbReference>
<protein>
    <recommendedName>
        <fullName evidence="4">GreA/GreB family elongation factor</fullName>
    </recommendedName>
</protein>
<dbReference type="eggNOG" id="COG0782">
    <property type="taxonomic scope" value="Bacteria"/>
</dbReference>
<dbReference type="GO" id="GO:0032784">
    <property type="term" value="P:regulation of DNA-templated transcription elongation"/>
    <property type="evidence" value="ECO:0007669"/>
    <property type="project" value="InterPro"/>
</dbReference>
<evidence type="ECO:0000313" key="2">
    <source>
        <dbReference type="EMBL" id="ACY18583.1"/>
    </source>
</evidence>
<evidence type="ECO:0000313" key="3">
    <source>
        <dbReference type="Proteomes" id="UP000001880"/>
    </source>
</evidence>
<dbReference type="HOGENOM" id="CLU_114442_0_0_7"/>
<dbReference type="Gene3D" id="3.10.50.30">
    <property type="entry name" value="Transcription elongation factor, GreA/GreB, C-terminal domain"/>
    <property type="match status" value="1"/>
</dbReference>
<dbReference type="OrthoDB" id="5293337at2"/>
<keyword evidence="3" id="KW-1185">Reference proteome</keyword>
<gene>
    <name evidence="2" type="ordered locus">Hoch_6108</name>
</gene>
<proteinExistence type="predicted"/>
<feature type="compositionally biased region" description="Basic and acidic residues" evidence="1">
    <location>
        <begin position="35"/>
        <end position="47"/>
    </location>
</feature>
<accession>D0LL87</accession>
<name>D0LL87_HALO1</name>
<dbReference type="Proteomes" id="UP000001880">
    <property type="component" value="Chromosome"/>
</dbReference>
<feature type="region of interest" description="Disordered" evidence="1">
    <location>
        <begin position="27"/>
        <end position="47"/>
    </location>
</feature>
<dbReference type="AlphaFoldDB" id="D0LL87"/>
<organism evidence="2 3">
    <name type="scientific">Haliangium ochraceum (strain DSM 14365 / JCM 11303 / SMP-2)</name>
    <dbReference type="NCBI Taxonomy" id="502025"/>
    <lineage>
        <taxon>Bacteria</taxon>
        <taxon>Pseudomonadati</taxon>
        <taxon>Myxococcota</taxon>
        <taxon>Polyangia</taxon>
        <taxon>Haliangiales</taxon>
        <taxon>Kofleriaceae</taxon>
        <taxon>Haliangium</taxon>
    </lineage>
</organism>
<dbReference type="STRING" id="502025.Hoch_6108"/>